<evidence type="ECO:0000313" key="15">
    <source>
        <dbReference type="Proteomes" id="UP001642483"/>
    </source>
</evidence>
<evidence type="ECO:0000256" key="10">
    <source>
        <dbReference type="ARBA" id="ARBA00049236"/>
    </source>
</evidence>
<keyword evidence="3" id="KW-0274">FAD</keyword>
<organism evidence="14 15">
    <name type="scientific">Clavelina lepadiformis</name>
    <name type="common">Light-bulb sea squirt</name>
    <name type="synonym">Ascidia lepadiformis</name>
    <dbReference type="NCBI Taxonomy" id="159417"/>
    <lineage>
        <taxon>Eukaryota</taxon>
        <taxon>Metazoa</taxon>
        <taxon>Chordata</taxon>
        <taxon>Tunicata</taxon>
        <taxon>Ascidiacea</taxon>
        <taxon>Aplousobranchia</taxon>
        <taxon>Clavelinidae</taxon>
        <taxon>Clavelina</taxon>
    </lineage>
</organism>
<comment type="catalytic activity">
    <reaction evidence="10">
        <text>ubiquinone-10 + NADH + H(+) = ubiquinol-10 + NAD(+)</text>
        <dbReference type="Rhea" id="RHEA:61984"/>
        <dbReference type="ChEBI" id="CHEBI:15378"/>
        <dbReference type="ChEBI" id="CHEBI:46245"/>
        <dbReference type="ChEBI" id="CHEBI:57540"/>
        <dbReference type="ChEBI" id="CHEBI:57945"/>
        <dbReference type="ChEBI" id="CHEBI:64183"/>
    </reaction>
    <physiologicalReaction direction="left-to-right" evidence="10">
        <dbReference type="Rhea" id="RHEA:61985"/>
    </physiologicalReaction>
</comment>
<protein>
    <recommendedName>
        <fullName evidence="6">Ferroptosis suppressor protein 1</fullName>
    </recommendedName>
    <alternativeName>
        <fullName evidence="7">Apoptosis-inducing factor homologous mitochondrion-associated inducer of death</fullName>
    </alternativeName>
    <alternativeName>
        <fullName evidence="8">p53-responsive gene 3 protein</fullName>
    </alternativeName>
</protein>
<dbReference type="PANTHER" id="PTHR43735">
    <property type="entry name" value="APOPTOSIS-INDUCING FACTOR 1"/>
    <property type="match status" value="1"/>
</dbReference>
<evidence type="ECO:0000259" key="13">
    <source>
        <dbReference type="Pfam" id="PF07992"/>
    </source>
</evidence>
<keyword evidence="4" id="KW-0560">Oxidoreductase</keyword>
<reference evidence="14 15" key="1">
    <citation type="submission" date="2024-02" db="EMBL/GenBank/DDBJ databases">
        <authorList>
            <person name="Daric V."/>
            <person name="Darras S."/>
        </authorList>
    </citation>
    <scope>NUCLEOTIDE SEQUENCE [LARGE SCALE GENOMIC DNA]</scope>
</reference>
<sequence length="379" mass="41136">MGSGGSTQLRDENKHIVVVGGGYGGSYLAFLLRKKNHCKVTLIDPKDAMIHSIGALRAAVDKTYSKKLFLPYGKMLGDTFIQGSVVNLNSKNKTLTLADGKTITYTHLVIATGSNTPFPAKVNDLDPPALKAEESLKIFDDFRNELIASKKIVLVGGGAVGVELAGEIKTDYPDKEVTIINSRDFLISSRAKPAFQKKLAQALRQKKITVLLNERVSNLDEVTVNKNVTGQVIKTEGGQTIECDMIIPCTGTKINNHFFKEELADAINDFGALCVNENLQVKGHDDIFALGDVTDIPEEKMAYVAKMHAAVLAHNLTATKGKLKTYKTGPLGIVVPIGRDGGVAEFKGMIMGNFLVKTMKSKDLFADMIWSDLGLKPPK</sequence>
<evidence type="ECO:0000256" key="2">
    <source>
        <dbReference type="ARBA" id="ARBA00022630"/>
    </source>
</evidence>
<name>A0ABP0GGW7_CLALP</name>
<keyword evidence="2" id="KW-0285">Flavoprotein</keyword>
<evidence type="ECO:0000256" key="6">
    <source>
        <dbReference type="ARBA" id="ARBA00040253"/>
    </source>
</evidence>
<dbReference type="Gene3D" id="3.50.50.100">
    <property type="match status" value="1"/>
</dbReference>
<dbReference type="SUPFAM" id="SSF51905">
    <property type="entry name" value="FAD/NAD(P)-binding domain"/>
    <property type="match status" value="1"/>
</dbReference>
<evidence type="ECO:0000256" key="7">
    <source>
        <dbReference type="ARBA" id="ARBA00041541"/>
    </source>
</evidence>
<dbReference type="PANTHER" id="PTHR43735:SF3">
    <property type="entry name" value="FERROPTOSIS SUPPRESSOR PROTEIN 1"/>
    <property type="match status" value="1"/>
</dbReference>
<keyword evidence="15" id="KW-1185">Reference proteome</keyword>
<evidence type="ECO:0000256" key="4">
    <source>
        <dbReference type="ARBA" id="ARBA00023002"/>
    </source>
</evidence>
<evidence type="ECO:0000256" key="8">
    <source>
        <dbReference type="ARBA" id="ARBA00042318"/>
    </source>
</evidence>
<evidence type="ECO:0000256" key="5">
    <source>
        <dbReference type="ARBA" id="ARBA00037027"/>
    </source>
</evidence>
<dbReference type="EMBL" id="CAWYQH010000119">
    <property type="protein sequence ID" value="CAK8690673.1"/>
    <property type="molecule type" value="Genomic_DNA"/>
</dbReference>
<evidence type="ECO:0000256" key="1">
    <source>
        <dbReference type="ARBA" id="ARBA00006442"/>
    </source>
</evidence>
<dbReference type="Proteomes" id="UP001642483">
    <property type="component" value="Unassembled WGS sequence"/>
</dbReference>
<evidence type="ECO:0000256" key="9">
    <source>
        <dbReference type="ARBA" id="ARBA00048412"/>
    </source>
</evidence>
<evidence type="ECO:0000256" key="3">
    <source>
        <dbReference type="ARBA" id="ARBA00022827"/>
    </source>
</evidence>
<accession>A0ABP0GGW7</accession>
<dbReference type="InterPro" id="IPR023753">
    <property type="entry name" value="FAD/NAD-binding_dom"/>
</dbReference>
<comment type="catalytic activity">
    <reaction evidence="12">
        <text>menaquinone-4 + NADH + H(+) = menaquinol-4 + NAD(+)</text>
        <dbReference type="Rhea" id="RHEA:74079"/>
        <dbReference type="ChEBI" id="CHEBI:15378"/>
        <dbReference type="ChEBI" id="CHEBI:57540"/>
        <dbReference type="ChEBI" id="CHEBI:57945"/>
        <dbReference type="ChEBI" id="CHEBI:78277"/>
        <dbReference type="ChEBI" id="CHEBI:193091"/>
    </reaction>
    <physiologicalReaction direction="left-to-right" evidence="12">
        <dbReference type="Rhea" id="RHEA:74080"/>
    </physiologicalReaction>
</comment>
<gene>
    <name evidence="14" type="ORF">CVLEPA_LOCUS23258</name>
</gene>
<dbReference type="Pfam" id="PF07992">
    <property type="entry name" value="Pyr_redox_2"/>
    <property type="match status" value="1"/>
</dbReference>
<dbReference type="PRINTS" id="PR00469">
    <property type="entry name" value="PNDRDTASEII"/>
</dbReference>
<dbReference type="InterPro" id="IPR036188">
    <property type="entry name" value="FAD/NAD-bd_sf"/>
</dbReference>
<comment type="caution">
    <text evidence="14">The sequence shown here is derived from an EMBL/GenBank/DDBJ whole genome shotgun (WGS) entry which is preliminary data.</text>
</comment>
<comment type="catalytic activity">
    <reaction evidence="11">
        <text>phylloquinone + NADH + H(+) = phylloquinol + NAD(+)</text>
        <dbReference type="Rhea" id="RHEA:74075"/>
        <dbReference type="ChEBI" id="CHEBI:15378"/>
        <dbReference type="ChEBI" id="CHEBI:18067"/>
        <dbReference type="ChEBI" id="CHEBI:28433"/>
        <dbReference type="ChEBI" id="CHEBI:57540"/>
        <dbReference type="ChEBI" id="CHEBI:57945"/>
    </reaction>
    <physiologicalReaction direction="left-to-right" evidence="11">
        <dbReference type="Rhea" id="RHEA:74076"/>
    </physiologicalReaction>
</comment>
<dbReference type="PRINTS" id="PR00368">
    <property type="entry name" value="FADPNR"/>
</dbReference>
<comment type="catalytic activity">
    <reaction evidence="9">
        <text>menadione + NADH + H(+) = menadiol + NAD(+)</text>
        <dbReference type="Rhea" id="RHEA:69695"/>
        <dbReference type="ChEBI" id="CHEBI:6746"/>
        <dbReference type="ChEBI" id="CHEBI:15378"/>
        <dbReference type="ChEBI" id="CHEBI:28869"/>
        <dbReference type="ChEBI" id="CHEBI:57540"/>
        <dbReference type="ChEBI" id="CHEBI:57945"/>
    </reaction>
    <physiologicalReaction direction="left-to-right" evidence="9">
        <dbReference type="Rhea" id="RHEA:69696"/>
    </physiologicalReaction>
</comment>
<comment type="similarity">
    <text evidence="1">Belongs to the FAD-dependent oxidoreductase family.</text>
</comment>
<evidence type="ECO:0000256" key="12">
    <source>
        <dbReference type="ARBA" id="ARBA00049479"/>
    </source>
</evidence>
<feature type="domain" description="FAD/NAD(P)-binding" evidence="13">
    <location>
        <begin position="15"/>
        <end position="303"/>
    </location>
</feature>
<evidence type="ECO:0000256" key="11">
    <source>
        <dbReference type="ARBA" id="ARBA00049275"/>
    </source>
</evidence>
<comment type="cofactor">
    <cofactor evidence="5">
        <name>6-hydroxy-FAD</name>
        <dbReference type="ChEBI" id="CHEBI:60470"/>
    </cofactor>
</comment>
<proteinExistence type="inferred from homology"/>
<evidence type="ECO:0000313" key="14">
    <source>
        <dbReference type="EMBL" id="CAK8690673.1"/>
    </source>
</evidence>